<sequence>MKGVAVAFLLAVVAVAANECPSDWTQEKLLEHSDCNKFYKCTYGQPVELDCWGDLYFNINTWECDWPANVDCGDRNIPGQEPQTEAPEPETEAPEPETEAPEHETEAPEPETEAPEPEIEAPEPETEAPEPETEAPEPETEAPEPETDAPEPETEAPEPETEAPEPETEAPAPETEAPATEAPESDIEFQENGCPVDHSIHWLLPAEDDCNGFYYCVWGEKVLRACPPTLHFNRVLQVCDWPADAGCVSSFNKHAEARFAQGF</sequence>
<dbReference type="Proteomes" id="UP001064048">
    <property type="component" value="Chromosome 21"/>
</dbReference>
<evidence type="ECO:0000313" key="2">
    <source>
        <dbReference type="Proteomes" id="UP001064048"/>
    </source>
</evidence>
<gene>
    <name evidence="1" type="ORF">MSG28_012393</name>
</gene>
<dbReference type="EMBL" id="CM046121">
    <property type="protein sequence ID" value="KAI8434312.1"/>
    <property type="molecule type" value="Genomic_DNA"/>
</dbReference>
<organism evidence="1 2">
    <name type="scientific">Choristoneura fumiferana</name>
    <name type="common">Spruce budworm moth</name>
    <name type="synonym">Archips fumiferana</name>
    <dbReference type="NCBI Taxonomy" id="7141"/>
    <lineage>
        <taxon>Eukaryota</taxon>
        <taxon>Metazoa</taxon>
        <taxon>Ecdysozoa</taxon>
        <taxon>Arthropoda</taxon>
        <taxon>Hexapoda</taxon>
        <taxon>Insecta</taxon>
        <taxon>Pterygota</taxon>
        <taxon>Neoptera</taxon>
        <taxon>Endopterygota</taxon>
        <taxon>Lepidoptera</taxon>
        <taxon>Glossata</taxon>
        <taxon>Ditrysia</taxon>
        <taxon>Tortricoidea</taxon>
        <taxon>Tortricidae</taxon>
        <taxon>Tortricinae</taxon>
        <taxon>Choristoneura</taxon>
    </lineage>
</organism>
<keyword evidence="2" id="KW-1185">Reference proteome</keyword>
<name>A0ACC0KDX3_CHOFU</name>
<accession>A0ACC0KDX3</accession>
<evidence type="ECO:0000313" key="1">
    <source>
        <dbReference type="EMBL" id="KAI8434312.1"/>
    </source>
</evidence>
<protein>
    <submittedName>
        <fullName evidence="1">Uncharacterized protein</fullName>
    </submittedName>
</protein>
<comment type="caution">
    <text evidence="1">The sequence shown here is derived from an EMBL/GenBank/DDBJ whole genome shotgun (WGS) entry which is preliminary data.</text>
</comment>
<proteinExistence type="predicted"/>
<reference evidence="1 2" key="1">
    <citation type="journal article" date="2022" name="Genome Biol. Evol.">
        <title>The Spruce Budworm Genome: Reconstructing the Evolutionary History of Antifreeze Proteins.</title>
        <authorList>
            <person name="Beliveau C."/>
            <person name="Gagne P."/>
            <person name="Picq S."/>
            <person name="Vernygora O."/>
            <person name="Keeling C.I."/>
            <person name="Pinkney K."/>
            <person name="Doucet D."/>
            <person name="Wen F."/>
            <person name="Johnston J.S."/>
            <person name="Maaroufi H."/>
            <person name="Boyle B."/>
            <person name="Laroche J."/>
            <person name="Dewar K."/>
            <person name="Juretic N."/>
            <person name="Blackburn G."/>
            <person name="Nisole A."/>
            <person name="Brunet B."/>
            <person name="Brandao M."/>
            <person name="Lumley L."/>
            <person name="Duan J."/>
            <person name="Quan G."/>
            <person name="Lucarotti C.J."/>
            <person name="Roe A.D."/>
            <person name="Sperling F.A.H."/>
            <person name="Levesque R.C."/>
            <person name="Cusson M."/>
        </authorList>
    </citation>
    <scope>NUCLEOTIDE SEQUENCE [LARGE SCALE GENOMIC DNA]</scope>
    <source>
        <strain evidence="1">Glfc:IPQL:Cfum</strain>
    </source>
</reference>